<evidence type="ECO:0000256" key="1">
    <source>
        <dbReference type="SAM" id="MobiDB-lite"/>
    </source>
</evidence>
<evidence type="ECO:0000313" key="3">
    <source>
        <dbReference type="Proteomes" id="UP000052943"/>
    </source>
</evidence>
<feature type="compositionally biased region" description="Polar residues" evidence="1">
    <location>
        <begin position="38"/>
        <end position="52"/>
    </location>
</feature>
<feature type="region of interest" description="Disordered" evidence="1">
    <location>
        <begin position="1"/>
        <end position="69"/>
    </location>
</feature>
<sequence>MAPASNNPPSQRKSPAATRRSTPTSQTPLRRSARQRTPIPQASQERQGSHPASENDDLDDIGDGVDGEDVFPRWKEYLDEVLEDDELGNEFAISQLNDSYHNWEFERIPSPDATPFPVVDDTQFPQEKRISGIRALKASLSALFSTTTPNSPRTGQNV</sequence>
<dbReference type="Proteomes" id="UP000052943">
    <property type="component" value="Unassembled WGS sequence"/>
</dbReference>
<dbReference type="EMBL" id="LNFO01003402">
    <property type="protein sequence ID" value="KUF83016.1"/>
    <property type="molecule type" value="Genomic_DNA"/>
</dbReference>
<reference evidence="2 3" key="1">
    <citation type="submission" date="2015-11" db="EMBL/GenBank/DDBJ databases">
        <title>Genomes and virulence difference between two physiological races of Phytophthora nicotianae.</title>
        <authorList>
            <person name="Liu H."/>
            <person name="Ma X."/>
            <person name="Yu H."/>
            <person name="Fang D."/>
            <person name="Li Y."/>
            <person name="Wang X."/>
            <person name="Wang W."/>
            <person name="Dong Y."/>
            <person name="Xiao B."/>
        </authorList>
    </citation>
    <scope>NUCLEOTIDE SEQUENCE [LARGE SCALE GENOMIC DNA]</scope>
    <source>
        <strain evidence="3">race 0</strain>
    </source>
</reference>
<organism evidence="2 3">
    <name type="scientific">Phytophthora nicotianae</name>
    <name type="common">Potato buckeye rot agent</name>
    <name type="synonym">Phytophthora parasitica</name>
    <dbReference type="NCBI Taxonomy" id="4792"/>
    <lineage>
        <taxon>Eukaryota</taxon>
        <taxon>Sar</taxon>
        <taxon>Stramenopiles</taxon>
        <taxon>Oomycota</taxon>
        <taxon>Peronosporomycetes</taxon>
        <taxon>Peronosporales</taxon>
        <taxon>Peronosporaceae</taxon>
        <taxon>Phytophthora</taxon>
    </lineage>
</organism>
<gene>
    <name evidence="2" type="ORF">AM587_10006068</name>
</gene>
<name>A0A0W8CFV8_PHYNI</name>
<accession>A0A0W8CFV8</accession>
<evidence type="ECO:0000313" key="2">
    <source>
        <dbReference type="EMBL" id="KUF83016.1"/>
    </source>
</evidence>
<feature type="compositionally biased region" description="Polar residues" evidence="1">
    <location>
        <begin position="1"/>
        <end position="29"/>
    </location>
</feature>
<dbReference type="AlphaFoldDB" id="A0A0W8CFV8"/>
<feature type="compositionally biased region" description="Acidic residues" evidence="1">
    <location>
        <begin position="54"/>
        <end position="69"/>
    </location>
</feature>
<proteinExistence type="predicted"/>
<protein>
    <submittedName>
        <fullName evidence="2">Uncharacterized protein</fullName>
    </submittedName>
</protein>
<comment type="caution">
    <text evidence="2">The sequence shown here is derived from an EMBL/GenBank/DDBJ whole genome shotgun (WGS) entry which is preliminary data.</text>
</comment>